<sequence>MQSVYADFVEMLSKRFEALDDSVSLPHILNAYKNQSDK</sequence>
<dbReference type="AlphaFoldDB" id="A0A158SXP5"/>
<dbReference type="Proteomes" id="UP000050700">
    <property type="component" value="Unassembled WGS sequence"/>
</dbReference>
<organism evidence="1 2">
    <name type="scientific">Haemophilus influenzae</name>
    <dbReference type="NCBI Taxonomy" id="727"/>
    <lineage>
        <taxon>Bacteria</taxon>
        <taxon>Pseudomonadati</taxon>
        <taxon>Pseudomonadota</taxon>
        <taxon>Gammaproteobacteria</taxon>
        <taxon>Pasteurellales</taxon>
        <taxon>Pasteurellaceae</taxon>
        <taxon>Haemophilus</taxon>
    </lineage>
</organism>
<name>A0A158SXP5_HAEIF</name>
<gene>
    <name evidence="1" type="ORF">NTHI1209_01246</name>
</gene>
<reference evidence="1 2" key="1">
    <citation type="submission" date="2014-05" db="EMBL/GenBank/DDBJ databases">
        <title>Methylome analysis of the phasevarions of Haemophilus influenzae.</title>
        <authorList>
            <person name="Atack J.M."/>
            <person name="Fox K.L."/>
            <person name="Power P.M."/>
            <person name="Clark T."/>
            <person name="Jurcisek J."/>
            <person name="Korlach J."/>
            <person name="Bakaletz L.O."/>
            <person name="Jennings M.P."/>
        </authorList>
    </citation>
    <scope>NUCLEOTIDE SEQUENCE [LARGE SCALE GENOMIC DNA]</scope>
    <source>
        <strain evidence="1 2">1209</strain>
    </source>
</reference>
<dbReference type="EMBL" id="JMQP01000002">
    <property type="protein sequence ID" value="KIS35639.1"/>
    <property type="molecule type" value="Genomic_DNA"/>
</dbReference>
<comment type="caution">
    <text evidence="1">The sequence shown here is derived from an EMBL/GenBank/DDBJ whole genome shotgun (WGS) entry which is preliminary data.</text>
</comment>
<accession>A0A158SXP5</accession>
<protein>
    <submittedName>
        <fullName evidence="1">Uncharacterized protein</fullName>
    </submittedName>
</protein>
<proteinExistence type="predicted"/>
<evidence type="ECO:0000313" key="1">
    <source>
        <dbReference type="EMBL" id="KIS35639.1"/>
    </source>
</evidence>
<evidence type="ECO:0000313" key="2">
    <source>
        <dbReference type="Proteomes" id="UP000050700"/>
    </source>
</evidence>